<protein>
    <submittedName>
        <fullName evidence="2">DUF4240 domain-containing protein</fullName>
    </submittedName>
</protein>
<keyword evidence="3" id="KW-1185">Reference proteome</keyword>
<dbReference type="InterPro" id="IPR025334">
    <property type="entry name" value="DUF4240"/>
</dbReference>
<accession>A0ABS5BP53</accession>
<feature type="domain" description="DUF4240" evidence="1">
    <location>
        <begin position="10"/>
        <end position="71"/>
    </location>
</feature>
<evidence type="ECO:0000259" key="1">
    <source>
        <dbReference type="Pfam" id="PF14024"/>
    </source>
</evidence>
<gene>
    <name evidence="2" type="ORF">J8F10_09450</name>
</gene>
<comment type="caution">
    <text evidence="2">The sequence shown here is derived from an EMBL/GenBank/DDBJ whole genome shotgun (WGS) entry which is preliminary data.</text>
</comment>
<name>A0ABS5BP53_9BACT</name>
<dbReference type="Pfam" id="PF14024">
    <property type="entry name" value="DUF4240"/>
    <property type="match status" value="1"/>
</dbReference>
<dbReference type="RefSeq" id="WP_210653582.1">
    <property type="nucleotide sequence ID" value="NZ_JAGKQQ010000001.1"/>
</dbReference>
<dbReference type="Proteomes" id="UP000676565">
    <property type="component" value="Unassembled WGS sequence"/>
</dbReference>
<sequence>MPTLIARRIVHNWNLWGAAYIINGGCSDDGFEYFCRWLVLRGREVFQAAVTNPDTLADVVHPDDGDAECECYPAMRAWFAATKTQENDAGYAALHAAEKARYPNSPRYPELGERWDFDDDTEVRKRLPRLSALYMDGDAGE</sequence>
<evidence type="ECO:0000313" key="3">
    <source>
        <dbReference type="Proteomes" id="UP000676565"/>
    </source>
</evidence>
<proteinExistence type="predicted"/>
<evidence type="ECO:0000313" key="2">
    <source>
        <dbReference type="EMBL" id="MBP3955506.1"/>
    </source>
</evidence>
<reference evidence="2 3" key="1">
    <citation type="submission" date="2021-04" db="EMBL/GenBank/DDBJ databases">
        <authorList>
            <person name="Ivanova A."/>
        </authorList>
    </citation>
    <scope>NUCLEOTIDE SEQUENCE [LARGE SCALE GENOMIC DNA]</scope>
    <source>
        <strain evidence="2 3">G18</strain>
    </source>
</reference>
<organism evidence="2 3">
    <name type="scientific">Gemmata palustris</name>
    <dbReference type="NCBI Taxonomy" id="2822762"/>
    <lineage>
        <taxon>Bacteria</taxon>
        <taxon>Pseudomonadati</taxon>
        <taxon>Planctomycetota</taxon>
        <taxon>Planctomycetia</taxon>
        <taxon>Gemmatales</taxon>
        <taxon>Gemmataceae</taxon>
        <taxon>Gemmata</taxon>
    </lineage>
</organism>
<dbReference type="EMBL" id="JAGKQQ010000001">
    <property type="protein sequence ID" value="MBP3955506.1"/>
    <property type="molecule type" value="Genomic_DNA"/>
</dbReference>